<dbReference type="CDD" id="cd04301">
    <property type="entry name" value="NAT_SF"/>
    <property type="match status" value="1"/>
</dbReference>
<reference evidence="2 3" key="1">
    <citation type="journal article" date="2021" name="Arch. Microbiol.">
        <title>Myceligenerans indicum sp. nov., an actinobacterium isolated from mangrove sediment of Sundarbans, India.</title>
        <authorList>
            <person name="Asha K."/>
            <person name="Bhadury P."/>
        </authorList>
    </citation>
    <scope>NUCLEOTIDE SEQUENCE [LARGE SCALE GENOMIC DNA]</scope>
    <source>
        <strain evidence="2 3">I2</strain>
    </source>
</reference>
<evidence type="ECO:0000313" key="3">
    <source>
        <dbReference type="Proteomes" id="UP000675409"/>
    </source>
</evidence>
<dbReference type="Gene3D" id="3.40.630.30">
    <property type="match status" value="1"/>
</dbReference>
<evidence type="ECO:0000259" key="1">
    <source>
        <dbReference type="PROSITE" id="PS51186"/>
    </source>
</evidence>
<evidence type="ECO:0000313" key="2">
    <source>
        <dbReference type="EMBL" id="MBL0885703.1"/>
    </source>
</evidence>
<protein>
    <submittedName>
        <fullName evidence="2">GNAT family N-acetyltransferase</fullName>
    </submittedName>
</protein>
<keyword evidence="3" id="KW-1185">Reference proteome</keyword>
<feature type="domain" description="N-acetyltransferase" evidence="1">
    <location>
        <begin position="4"/>
        <end position="156"/>
    </location>
</feature>
<dbReference type="SUPFAM" id="SSF55729">
    <property type="entry name" value="Acyl-CoA N-acyltransferases (Nat)"/>
    <property type="match status" value="1"/>
</dbReference>
<dbReference type="EMBL" id="JABBYC010000005">
    <property type="protein sequence ID" value="MBL0885703.1"/>
    <property type="molecule type" value="Genomic_DNA"/>
</dbReference>
<dbReference type="PANTHER" id="PTHR43328:SF1">
    <property type="entry name" value="N-ACETYLTRANSFERASE DOMAIN-CONTAINING PROTEIN"/>
    <property type="match status" value="1"/>
</dbReference>
<proteinExistence type="predicted"/>
<dbReference type="Pfam" id="PF13302">
    <property type="entry name" value="Acetyltransf_3"/>
    <property type="match status" value="1"/>
</dbReference>
<dbReference type="InterPro" id="IPR016181">
    <property type="entry name" value="Acyl_CoA_acyltransferase"/>
</dbReference>
<dbReference type="InterPro" id="IPR000182">
    <property type="entry name" value="GNAT_dom"/>
</dbReference>
<dbReference type="PANTHER" id="PTHR43328">
    <property type="entry name" value="ACETYLTRANSFERASE-RELATED"/>
    <property type="match status" value="1"/>
</dbReference>
<name>A0ABS1LHU3_9MICO</name>
<dbReference type="PROSITE" id="PS51186">
    <property type="entry name" value="GNAT"/>
    <property type="match status" value="1"/>
</dbReference>
<sequence>MRPMSLRDLTEDDLDVLFEIQADSTARHMAAFIGSDPGDRESYRARWRTIIADDTTVTKAVVHDGEIVGSVGSFVVDGDTEVTYWVRREVWGQGVASAALAELLRQVTERPLHARVAADNAASARVLTRNGFTRVGAEVSYAEARHEEIEEHLYRLDTTPR</sequence>
<organism evidence="2 3">
    <name type="scientific">Myceligenerans indicum</name>
    <dbReference type="NCBI Taxonomy" id="2593663"/>
    <lineage>
        <taxon>Bacteria</taxon>
        <taxon>Bacillati</taxon>
        <taxon>Actinomycetota</taxon>
        <taxon>Actinomycetes</taxon>
        <taxon>Micrococcales</taxon>
        <taxon>Promicromonosporaceae</taxon>
        <taxon>Myceligenerans</taxon>
    </lineage>
</organism>
<comment type="caution">
    <text evidence="2">The sequence shown here is derived from an EMBL/GenBank/DDBJ whole genome shotgun (WGS) entry which is preliminary data.</text>
</comment>
<gene>
    <name evidence="2" type="ORF">HGK34_05345</name>
</gene>
<accession>A0ABS1LHU3</accession>
<dbReference type="Proteomes" id="UP000675409">
    <property type="component" value="Unassembled WGS sequence"/>
</dbReference>